<dbReference type="InterPro" id="IPR001163">
    <property type="entry name" value="Sm_dom_euk/arc"/>
</dbReference>
<dbReference type="GO" id="GO:0005688">
    <property type="term" value="C:U6 snRNP"/>
    <property type="evidence" value="ECO:0007669"/>
    <property type="project" value="TreeGrafter"/>
</dbReference>
<keyword evidence="8" id="KW-0687">Ribonucleoprotein</keyword>
<feature type="domain" description="Sm" evidence="9">
    <location>
        <begin position="21"/>
        <end position="97"/>
    </location>
</feature>
<dbReference type="InterPro" id="IPR047575">
    <property type="entry name" value="Sm"/>
</dbReference>
<evidence type="ECO:0000313" key="11">
    <source>
        <dbReference type="Proteomes" id="UP000324800"/>
    </source>
</evidence>
<dbReference type="GO" id="GO:1990726">
    <property type="term" value="C:Lsm1-7-Pat1 complex"/>
    <property type="evidence" value="ECO:0007669"/>
    <property type="project" value="TreeGrafter"/>
</dbReference>
<dbReference type="GO" id="GO:0000398">
    <property type="term" value="P:mRNA splicing, via spliceosome"/>
    <property type="evidence" value="ECO:0007669"/>
    <property type="project" value="TreeGrafter"/>
</dbReference>
<dbReference type="PROSITE" id="PS52002">
    <property type="entry name" value="SM"/>
    <property type="match status" value="1"/>
</dbReference>
<accession>A0A5J4X4C5</accession>
<dbReference type="GO" id="GO:0003723">
    <property type="term" value="F:RNA binding"/>
    <property type="evidence" value="ECO:0007669"/>
    <property type="project" value="UniProtKB-KW"/>
</dbReference>
<comment type="similarity">
    <text evidence="2">Belongs to the snRNP Sm proteins family.</text>
</comment>
<evidence type="ECO:0000256" key="5">
    <source>
        <dbReference type="ARBA" id="ARBA00022884"/>
    </source>
</evidence>
<protein>
    <submittedName>
        <fullName evidence="10">Putative U6 snRNA-associated Sm protein LSm5</fullName>
    </submittedName>
</protein>
<evidence type="ECO:0000313" key="10">
    <source>
        <dbReference type="EMBL" id="KAA6401586.1"/>
    </source>
</evidence>
<evidence type="ECO:0000256" key="4">
    <source>
        <dbReference type="ARBA" id="ARBA00022728"/>
    </source>
</evidence>
<dbReference type="PANTHER" id="PTHR20971:SF0">
    <property type="entry name" value="U6 SNRNA-ASSOCIATED SM-LIKE PROTEIN LSM5"/>
    <property type="match status" value="1"/>
</dbReference>
<dbReference type="Pfam" id="PF01423">
    <property type="entry name" value="LSM"/>
    <property type="match status" value="1"/>
</dbReference>
<evidence type="ECO:0000256" key="7">
    <source>
        <dbReference type="ARBA" id="ARBA00023242"/>
    </source>
</evidence>
<dbReference type="GO" id="GO:0046540">
    <property type="term" value="C:U4/U6 x U5 tri-snRNP complex"/>
    <property type="evidence" value="ECO:0007669"/>
    <property type="project" value="TreeGrafter"/>
</dbReference>
<comment type="subcellular location">
    <subcellularLocation>
        <location evidence="1">Nucleus</location>
    </subcellularLocation>
</comment>
<organism evidence="10 11">
    <name type="scientific">Streblomastix strix</name>
    <dbReference type="NCBI Taxonomy" id="222440"/>
    <lineage>
        <taxon>Eukaryota</taxon>
        <taxon>Metamonada</taxon>
        <taxon>Preaxostyla</taxon>
        <taxon>Oxymonadida</taxon>
        <taxon>Streblomastigidae</taxon>
        <taxon>Streblomastix</taxon>
    </lineage>
</organism>
<sequence length="106" mass="11994">MTSTKVAEKPISKPETSTKTLPLELVERCRGQRLQILMRGEKEIEGTLTAFDDFLNMVLDNVKEIDRLPNGEIRTKEIDQVLLNGTNIAIMVPEMEKPIEKEGTPK</sequence>
<dbReference type="EMBL" id="SNRW01000368">
    <property type="protein sequence ID" value="KAA6401586.1"/>
    <property type="molecule type" value="Genomic_DNA"/>
</dbReference>
<comment type="caution">
    <text evidence="10">The sequence shown here is derived from an EMBL/GenBank/DDBJ whole genome shotgun (WGS) entry which is preliminary data.</text>
</comment>
<dbReference type="SUPFAM" id="SSF50182">
    <property type="entry name" value="Sm-like ribonucleoproteins"/>
    <property type="match status" value="1"/>
</dbReference>
<dbReference type="InterPro" id="IPR033871">
    <property type="entry name" value="LSm5"/>
</dbReference>
<keyword evidence="6" id="KW-0508">mRNA splicing</keyword>
<keyword evidence="5" id="KW-0694">RNA-binding</keyword>
<dbReference type="OrthoDB" id="429711at2759"/>
<evidence type="ECO:0000256" key="8">
    <source>
        <dbReference type="ARBA" id="ARBA00023274"/>
    </source>
</evidence>
<gene>
    <name evidence="10" type="ORF">EZS28_002891</name>
</gene>
<dbReference type="GO" id="GO:0005681">
    <property type="term" value="C:spliceosomal complex"/>
    <property type="evidence" value="ECO:0007669"/>
    <property type="project" value="UniProtKB-KW"/>
</dbReference>
<keyword evidence="4" id="KW-0747">Spliceosome</keyword>
<reference evidence="10 11" key="1">
    <citation type="submission" date="2019-03" db="EMBL/GenBank/DDBJ databases">
        <title>Single cell metagenomics reveals metabolic interactions within the superorganism composed of flagellate Streblomastix strix and complex community of Bacteroidetes bacteria on its surface.</title>
        <authorList>
            <person name="Treitli S.C."/>
            <person name="Kolisko M."/>
            <person name="Husnik F."/>
            <person name="Keeling P."/>
            <person name="Hampl V."/>
        </authorList>
    </citation>
    <scope>NUCLEOTIDE SEQUENCE [LARGE SCALE GENOMIC DNA]</scope>
    <source>
        <strain evidence="10">ST1C</strain>
    </source>
</reference>
<dbReference type="PANTHER" id="PTHR20971">
    <property type="entry name" value="U6 SNRNA-ASSOCIATED PROTEIN"/>
    <property type="match status" value="1"/>
</dbReference>
<dbReference type="Proteomes" id="UP000324800">
    <property type="component" value="Unassembled WGS sequence"/>
</dbReference>
<proteinExistence type="inferred from homology"/>
<dbReference type="InterPro" id="IPR010920">
    <property type="entry name" value="LSM_dom_sf"/>
</dbReference>
<dbReference type="SMART" id="SM00651">
    <property type="entry name" value="Sm"/>
    <property type="match status" value="1"/>
</dbReference>
<evidence type="ECO:0000256" key="1">
    <source>
        <dbReference type="ARBA" id="ARBA00004123"/>
    </source>
</evidence>
<evidence type="ECO:0000259" key="9">
    <source>
        <dbReference type="PROSITE" id="PS52002"/>
    </source>
</evidence>
<dbReference type="AlphaFoldDB" id="A0A5J4X4C5"/>
<evidence type="ECO:0000256" key="2">
    <source>
        <dbReference type="ARBA" id="ARBA00006850"/>
    </source>
</evidence>
<name>A0A5J4X4C5_9EUKA</name>
<evidence type="ECO:0000256" key="3">
    <source>
        <dbReference type="ARBA" id="ARBA00022664"/>
    </source>
</evidence>
<keyword evidence="7" id="KW-0539">Nucleus</keyword>
<dbReference type="Gene3D" id="2.30.30.100">
    <property type="match status" value="1"/>
</dbReference>
<evidence type="ECO:0000256" key="6">
    <source>
        <dbReference type="ARBA" id="ARBA00023187"/>
    </source>
</evidence>
<keyword evidence="3" id="KW-0507">mRNA processing</keyword>